<keyword evidence="4" id="KW-1185">Reference proteome</keyword>
<dbReference type="InterPro" id="IPR036498">
    <property type="entry name" value="Nfu/NifU_N_sf"/>
</dbReference>
<evidence type="ECO:0000313" key="3">
    <source>
        <dbReference type="EMBL" id="KAJ3228020.1"/>
    </source>
</evidence>
<dbReference type="InterPro" id="IPR014824">
    <property type="entry name" value="Nfu/NifU_N"/>
</dbReference>
<dbReference type="SMART" id="SM00932">
    <property type="entry name" value="Nfu_N"/>
    <property type="match status" value="1"/>
</dbReference>
<dbReference type="InterPro" id="IPR035433">
    <property type="entry name" value="NFU1-like"/>
</dbReference>
<comment type="caution">
    <text evidence="3">The sequence shown here is derived from an EMBL/GenBank/DDBJ whole genome shotgun (WGS) entry which is preliminary data.</text>
</comment>
<dbReference type="GO" id="GO:0005739">
    <property type="term" value="C:mitochondrion"/>
    <property type="evidence" value="ECO:0007669"/>
    <property type="project" value="TreeGrafter"/>
</dbReference>
<dbReference type="SUPFAM" id="SSF117916">
    <property type="entry name" value="Fe-S cluster assembly (FSCA) domain-like"/>
    <property type="match status" value="1"/>
</dbReference>
<dbReference type="Pfam" id="PF08712">
    <property type="entry name" value="Nfu_N"/>
    <property type="match status" value="1"/>
</dbReference>
<feature type="domain" description="Scaffold protein Nfu/NifU N-terminal" evidence="2">
    <location>
        <begin position="3"/>
        <end position="91"/>
    </location>
</feature>
<evidence type="ECO:0000259" key="2">
    <source>
        <dbReference type="SMART" id="SM00932"/>
    </source>
</evidence>
<dbReference type="GO" id="GO:0016226">
    <property type="term" value="P:iron-sulfur cluster assembly"/>
    <property type="evidence" value="ECO:0007669"/>
    <property type="project" value="InterPro"/>
</dbReference>
<organism evidence="3 4">
    <name type="scientific">Clydaea vesicula</name>
    <dbReference type="NCBI Taxonomy" id="447962"/>
    <lineage>
        <taxon>Eukaryota</taxon>
        <taxon>Fungi</taxon>
        <taxon>Fungi incertae sedis</taxon>
        <taxon>Chytridiomycota</taxon>
        <taxon>Chytridiomycota incertae sedis</taxon>
        <taxon>Chytridiomycetes</taxon>
        <taxon>Lobulomycetales</taxon>
        <taxon>Lobulomycetaceae</taxon>
        <taxon>Clydaea</taxon>
    </lineage>
</organism>
<dbReference type="PANTHER" id="PTHR11178:SF1">
    <property type="entry name" value="NFU1 IRON-SULFUR CLUSTER SCAFFOLD HOMOLOG, MITOCHONDRIAL"/>
    <property type="match status" value="1"/>
</dbReference>
<dbReference type="Gene3D" id="3.30.1370.70">
    <property type="entry name" value="Scaffold protein Nfu/NifU, N-terminal domain"/>
    <property type="match status" value="1"/>
</dbReference>
<comment type="similarity">
    <text evidence="1">Belongs to the NifU family.</text>
</comment>
<dbReference type="GO" id="GO:0005506">
    <property type="term" value="F:iron ion binding"/>
    <property type="evidence" value="ECO:0007669"/>
    <property type="project" value="InterPro"/>
</dbReference>
<dbReference type="FunFam" id="3.30.300.130:FF:000001">
    <property type="entry name" value="NFU1 iron-sulfur cluster scaffold"/>
    <property type="match status" value="1"/>
</dbReference>
<proteinExistence type="inferred from homology"/>
<evidence type="ECO:0000313" key="4">
    <source>
        <dbReference type="Proteomes" id="UP001211065"/>
    </source>
</evidence>
<dbReference type="PIRSF" id="PIRSF036773">
    <property type="entry name" value="HIRIP5"/>
    <property type="match status" value="1"/>
</dbReference>
<dbReference type="GO" id="GO:0051536">
    <property type="term" value="F:iron-sulfur cluster binding"/>
    <property type="evidence" value="ECO:0007669"/>
    <property type="project" value="InterPro"/>
</dbReference>
<dbReference type="Pfam" id="PF01106">
    <property type="entry name" value="NifU"/>
    <property type="match status" value="1"/>
</dbReference>
<dbReference type="InterPro" id="IPR034904">
    <property type="entry name" value="FSCA_dom_sf"/>
</dbReference>
<dbReference type="Gene3D" id="3.30.300.130">
    <property type="entry name" value="Fe-S cluster assembly (FSCA)"/>
    <property type="match status" value="1"/>
</dbReference>
<dbReference type="InterPro" id="IPR001075">
    <property type="entry name" value="NIF_FeS_clus_asmbl_NifU_C"/>
</dbReference>
<dbReference type="SUPFAM" id="SSF110836">
    <property type="entry name" value="Hypothetical protein SAV1430"/>
    <property type="match status" value="1"/>
</dbReference>
<dbReference type="Proteomes" id="UP001211065">
    <property type="component" value="Unassembled WGS sequence"/>
</dbReference>
<dbReference type="EMBL" id="JADGJW010000007">
    <property type="protein sequence ID" value="KAJ3228020.1"/>
    <property type="molecule type" value="Genomic_DNA"/>
</dbReference>
<sequence length="211" mass="23742">MLQRTEATPNKDSLKFKPSGKQVMENGGTVEFLTKKESLNSPLASTLFNIQGVQSVFFGPDFISITKDEDQPWQLMKPDIYSSIMDFFSTGKPILIEGGYQSPKDTIVLETDSEEVAMIKELLDTRIRPTIQEDGGDIEYCGFENGIVKLKLRGACRTCDSSVITLKNGIENMMMHYIPEIKGVEQVLDEMEELGNKEFKKLESKLEKKAV</sequence>
<dbReference type="PANTHER" id="PTHR11178">
    <property type="entry name" value="IRON-SULFUR CLUSTER SCAFFOLD PROTEIN NFU-RELATED"/>
    <property type="match status" value="1"/>
</dbReference>
<name>A0AAD5XZK1_9FUNG</name>
<dbReference type="FunFam" id="3.30.1370.70:FF:000001">
    <property type="entry name" value="NifU-like protein 4, mitochondrial"/>
    <property type="match status" value="1"/>
</dbReference>
<protein>
    <recommendedName>
        <fullName evidence="2">Scaffold protein Nfu/NifU N-terminal domain-containing protein</fullName>
    </recommendedName>
</protein>
<dbReference type="AlphaFoldDB" id="A0AAD5XZK1"/>
<evidence type="ECO:0000256" key="1">
    <source>
        <dbReference type="ARBA" id="ARBA00006420"/>
    </source>
</evidence>
<accession>A0AAD5XZK1</accession>
<gene>
    <name evidence="3" type="ORF">HK099_007301</name>
</gene>
<reference evidence="3" key="1">
    <citation type="submission" date="2020-05" db="EMBL/GenBank/DDBJ databases">
        <title>Phylogenomic resolution of chytrid fungi.</title>
        <authorList>
            <person name="Stajich J.E."/>
            <person name="Amses K."/>
            <person name="Simmons R."/>
            <person name="Seto K."/>
            <person name="Myers J."/>
            <person name="Bonds A."/>
            <person name="Quandt C.A."/>
            <person name="Barry K."/>
            <person name="Liu P."/>
            <person name="Grigoriev I."/>
            <person name="Longcore J.E."/>
            <person name="James T.Y."/>
        </authorList>
    </citation>
    <scope>NUCLEOTIDE SEQUENCE</scope>
    <source>
        <strain evidence="3">JEL0476</strain>
    </source>
</reference>